<reference evidence="3 4" key="1">
    <citation type="submission" date="2018-08" db="EMBL/GenBank/DDBJ databases">
        <title>Proposal of Muricauda 72 sp.nov. and Muricauda NH166 sp.nov., isolated from seawater.</title>
        <authorList>
            <person name="Cheng H."/>
            <person name="Wu Y.-H."/>
            <person name="Guo L.-L."/>
            <person name="Xu X.-W."/>
        </authorList>
    </citation>
    <scope>NUCLEOTIDE SEQUENCE [LARGE SCALE GENOMIC DNA]</scope>
    <source>
        <strain evidence="3 4">KCTC 22173</strain>
    </source>
</reference>
<dbReference type="Pfam" id="PF01177">
    <property type="entry name" value="Asp_Glu_race"/>
    <property type="match status" value="1"/>
</dbReference>
<evidence type="ECO:0000256" key="2">
    <source>
        <dbReference type="ARBA" id="ARBA00023235"/>
    </source>
</evidence>
<evidence type="ECO:0000313" key="3">
    <source>
        <dbReference type="EMBL" id="RIV30812.1"/>
    </source>
</evidence>
<dbReference type="GO" id="GO:0047661">
    <property type="term" value="F:amino-acid racemase activity"/>
    <property type="evidence" value="ECO:0007669"/>
    <property type="project" value="InterPro"/>
</dbReference>
<protein>
    <submittedName>
        <fullName evidence="3">Amino acid racemase</fullName>
        <ecNumber evidence="3">5.1.1.-</ecNumber>
    </submittedName>
</protein>
<evidence type="ECO:0000256" key="1">
    <source>
        <dbReference type="ARBA" id="ARBA00007847"/>
    </source>
</evidence>
<dbReference type="PROSITE" id="PS00924">
    <property type="entry name" value="ASP_GLU_RACEMASE_2"/>
    <property type="match status" value="1"/>
</dbReference>
<dbReference type="InterPro" id="IPR015942">
    <property type="entry name" value="Asp/Glu/hydantoin_racemase"/>
</dbReference>
<dbReference type="AlphaFoldDB" id="A0A3A1NA27"/>
<proteinExistence type="inferred from homology"/>
<dbReference type="SUPFAM" id="SSF53681">
    <property type="entry name" value="Aspartate/glutamate racemase"/>
    <property type="match status" value="2"/>
</dbReference>
<name>A0A3A1NA27_9FLAO</name>
<dbReference type="InterPro" id="IPR033134">
    <property type="entry name" value="Asp/Glu_racemase_AS_2"/>
</dbReference>
<dbReference type="NCBIfam" id="TIGR00035">
    <property type="entry name" value="asp_race"/>
    <property type="match status" value="1"/>
</dbReference>
<sequence length="227" mass="25272">MNTLGMIGGTSWHSTIEYYKLINQLASKKIGDWANPPLIIHSINIELMREQNKEKINAKYLDTSLKLQAAGAKAVVICANTPHMVYDFVQPKIDIPILHIADATGKEAQKLGLKKLGLLGNKPTMTGSFIPKFLKNNYDIETIIPEEEFVPQAHEYVSKELTQGTFSDAAKHFFIQQIELLKARGADGIILGCTELPLLIQQEDVDIPTLATTNLHAQMAVDFIFNK</sequence>
<dbReference type="InterPro" id="IPR001920">
    <property type="entry name" value="Asp/Glu_race"/>
</dbReference>
<gene>
    <name evidence="3" type="ORF">D2V08_15295</name>
</gene>
<organism evidence="3 4">
    <name type="scientific">Flagellimonas lutimaris</name>
    <dbReference type="NCBI Taxonomy" id="475082"/>
    <lineage>
        <taxon>Bacteria</taxon>
        <taxon>Pseudomonadati</taxon>
        <taxon>Bacteroidota</taxon>
        <taxon>Flavobacteriia</taxon>
        <taxon>Flavobacteriales</taxon>
        <taxon>Flavobacteriaceae</taxon>
        <taxon>Flagellimonas</taxon>
    </lineage>
</organism>
<dbReference type="Gene3D" id="3.40.50.1860">
    <property type="match status" value="2"/>
</dbReference>
<dbReference type="OrthoDB" id="9803739at2"/>
<dbReference type="InterPro" id="IPR004380">
    <property type="entry name" value="Asp_race"/>
</dbReference>
<keyword evidence="2 3" id="KW-0413">Isomerase</keyword>
<evidence type="ECO:0000313" key="4">
    <source>
        <dbReference type="Proteomes" id="UP000266067"/>
    </source>
</evidence>
<dbReference type="PANTHER" id="PTHR21198">
    <property type="entry name" value="GLUTAMATE RACEMASE"/>
    <property type="match status" value="1"/>
</dbReference>
<keyword evidence="4" id="KW-1185">Reference proteome</keyword>
<dbReference type="PANTHER" id="PTHR21198:SF7">
    <property type="entry name" value="ASPARTATE-GLUTAMATE RACEMASE FAMILY"/>
    <property type="match status" value="1"/>
</dbReference>
<accession>A0A3A1NA27</accession>
<comment type="caution">
    <text evidence="3">The sequence shown here is derived from an EMBL/GenBank/DDBJ whole genome shotgun (WGS) entry which is preliminary data.</text>
</comment>
<dbReference type="EMBL" id="QXFH01000077">
    <property type="protein sequence ID" value="RIV30812.1"/>
    <property type="molecule type" value="Genomic_DNA"/>
</dbReference>
<dbReference type="Proteomes" id="UP000266067">
    <property type="component" value="Unassembled WGS sequence"/>
</dbReference>
<dbReference type="EC" id="5.1.1.-" evidence="3"/>
<comment type="similarity">
    <text evidence="1">Belongs to the aspartate/glutamate racemases family.</text>
</comment>